<dbReference type="PANTHER" id="PTHR30065">
    <property type="entry name" value="FLAGELLAR BIOSYNTHETIC PROTEIN FLIR"/>
    <property type="match status" value="1"/>
</dbReference>
<evidence type="ECO:0000256" key="1">
    <source>
        <dbReference type="ARBA" id="ARBA00004651"/>
    </source>
</evidence>
<dbReference type="GO" id="GO:0005886">
    <property type="term" value="C:plasma membrane"/>
    <property type="evidence" value="ECO:0007669"/>
    <property type="project" value="UniProtKB-SubCell"/>
</dbReference>
<proteinExistence type="inferred from homology"/>
<dbReference type="OrthoDB" id="9807748at2"/>
<evidence type="ECO:0000256" key="5">
    <source>
        <dbReference type="ARBA" id="ARBA00022989"/>
    </source>
</evidence>
<keyword evidence="3" id="KW-1003">Cell membrane</keyword>
<organism evidence="8 9">
    <name type="scientific">Butyrivibrio fibrisolvens</name>
    <dbReference type="NCBI Taxonomy" id="831"/>
    <lineage>
        <taxon>Bacteria</taxon>
        <taxon>Bacillati</taxon>
        <taxon>Bacillota</taxon>
        <taxon>Clostridia</taxon>
        <taxon>Lachnospirales</taxon>
        <taxon>Lachnospiraceae</taxon>
        <taxon>Butyrivibrio</taxon>
    </lineage>
</organism>
<evidence type="ECO:0000256" key="4">
    <source>
        <dbReference type="ARBA" id="ARBA00022692"/>
    </source>
</evidence>
<name>A0A1H9NFB7_BUTFI</name>
<keyword evidence="6 7" id="KW-0472">Membrane</keyword>
<accession>A0A1H9NFB7</accession>
<dbReference type="Proteomes" id="UP000182584">
    <property type="component" value="Unassembled WGS sequence"/>
</dbReference>
<dbReference type="Pfam" id="PF01311">
    <property type="entry name" value="Bac_export_1"/>
    <property type="match status" value="1"/>
</dbReference>
<gene>
    <name evidence="8" type="ORF">SAMN04487884_104168</name>
</gene>
<dbReference type="EMBL" id="FOGJ01000004">
    <property type="protein sequence ID" value="SER34588.1"/>
    <property type="molecule type" value="Genomic_DNA"/>
</dbReference>
<dbReference type="eggNOG" id="COG1684">
    <property type="taxonomic scope" value="Bacteria"/>
</dbReference>
<evidence type="ECO:0000256" key="3">
    <source>
        <dbReference type="ARBA" id="ARBA00022475"/>
    </source>
</evidence>
<keyword evidence="4 7" id="KW-0812">Transmembrane</keyword>
<feature type="transmembrane region" description="Helical" evidence="7">
    <location>
        <begin position="13"/>
        <end position="31"/>
    </location>
</feature>
<feature type="transmembrane region" description="Helical" evidence="7">
    <location>
        <begin position="224"/>
        <end position="244"/>
    </location>
</feature>
<protein>
    <submittedName>
        <fullName evidence="8">Flagellar biosynthetic protein FliR</fullName>
    </submittedName>
</protein>
<evidence type="ECO:0000256" key="7">
    <source>
        <dbReference type="SAM" id="Phobius"/>
    </source>
</evidence>
<sequence>MIDVTFTYGDLEYFLLILVRVSAFVFVAPFFSARGIPARYKVAFSLFIAIVLYDVAPRAGLDYSTVYGYAFIVIKEVLSGAILAFAALICMQIGSFAGQIIDMMTGLSMVSILDPATNTNVTITGALYQQMLMIMLIISGMYRYLIKALADSFTIIPVNGAVFQMHFLLRTMLEFMKDYMVIGFRITLPVFIVSFTMNIVLGILAKVSPQLNMFAVGMQLKILVGLGILFLTSSMLSIASDFVFDQMKILIQEFAYGLTP</sequence>
<reference evidence="8 9" key="1">
    <citation type="submission" date="2016-10" db="EMBL/GenBank/DDBJ databases">
        <authorList>
            <person name="de Groot N.N."/>
        </authorList>
    </citation>
    <scope>NUCLEOTIDE SEQUENCE [LARGE SCALE GENOMIC DNA]</scope>
    <source>
        <strain evidence="8 9">AR40</strain>
    </source>
</reference>
<dbReference type="PRINTS" id="PR00953">
    <property type="entry name" value="TYPE3IMRPROT"/>
</dbReference>
<comment type="subcellular location">
    <subcellularLocation>
        <location evidence="1">Cell membrane</location>
        <topology evidence="1">Multi-pass membrane protein</topology>
    </subcellularLocation>
</comment>
<dbReference type="PANTHER" id="PTHR30065:SF1">
    <property type="entry name" value="SURFACE PRESENTATION OF ANTIGENS PROTEIN SPAR"/>
    <property type="match status" value="1"/>
</dbReference>
<dbReference type="GO" id="GO:0006605">
    <property type="term" value="P:protein targeting"/>
    <property type="evidence" value="ECO:0007669"/>
    <property type="project" value="InterPro"/>
</dbReference>
<evidence type="ECO:0000313" key="8">
    <source>
        <dbReference type="EMBL" id="SER34588.1"/>
    </source>
</evidence>
<dbReference type="InterPro" id="IPR002010">
    <property type="entry name" value="T3SS_IM_R"/>
</dbReference>
<evidence type="ECO:0000313" key="9">
    <source>
        <dbReference type="Proteomes" id="UP000182584"/>
    </source>
</evidence>
<keyword evidence="8" id="KW-0969">Cilium</keyword>
<evidence type="ECO:0000256" key="2">
    <source>
        <dbReference type="ARBA" id="ARBA00009772"/>
    </source>
</evidence>
<keyword evidence="8" id="KW-0282">Flagellum</keyword>
<feature type="transmembrane region" description="Helical" evidence="7">
    <location>
        <begin position="43"/>
        <end position="61"/>
    </location>
</feature>
<comment type="similarity">
    <text evidence="2">Belongs to the FliR/MopE/SpaR family.</text>
</comment>
<evidence type="ECO:0000256" key="6">
    <source>
        <dbReference type="ARBA" id="ARBA00023136"/>
    </source>
</evidence>
<feature type="transmembrane region" description="Helical" evidence="7">
    <location>
        <begin position="121"/>
        <end position="142"/>
    </location>
</feature>
<dbReference type="AlphaFoldDB" id="A0A1H9NFB7"/>
<feature type="transmembrane region" description="Helical" evidence="7">
    <location>
        <begin position="181"/>
        <end position="204"/>
    </location>
</feature>
<keyword evidence="8" id="KW-0966">Cell projection</keyword>
<keyword evidence="5 7" id="KW-1133">Transmembrane helix</keyword>
<dbReference type="RefSeq" id="WP_074754690.1">
    <property type="nucleotide sequence ID" value="NZ_FOGJ01000004.1"/>
</dbReference>